<dbReference type="EMBL" id="UYSG01000735">
    <property type="protein sequence ID" value="VDL22172.1"/>
    <property type="molecule type" value="Genomic_DNA"/>
</dbReference>
<evidence type="ECO:0000313" key="4">
    <source>
        <dbReference type="Proteomes" id="UP000274504"/>
    </source>
</evidence>
<proteinExistence type="predicted"/>
<reference evidence="3 5" key="3">
    <citation type="submission" date="2019-07" db="EMBL/GenBank/DDBJ databases">
        <authorList>
            <person name="Jastrzebski P J."/>
            <person name="Paukszto L."/>
            <person name="Jastrzebski P J."/>
        </authorList>
    </citation>
    <scope>NUCLEOTIDE SEQUENCE [LARGE SCALE GENOMIC DNA]</scope>
    <source>
        <strain evidence="3 5">WMS-il1</strain>
    </source>
</reference>
<evidence type="ECO:0000313" key="3">
    <source>
        <dbReference type="EMBL" id="VUZ43579.1"/>
    </source>
</evidence>
<dbReference type="WBParaSite" id="HDID_0000278901-mRNA-1">
    <property type="protein sequence ID" value="HDID_0000278901-mRNA-1"/>
    <property type="gene ID" value="HDID_0000278901"/>
</dbReference>
<dbReference type="AlphaFoldDB" id="A0A158QDD0"/>
<protein>
    <submittedName>
        <fullName evidence="6">CUB domain-containing protein</fullName>
    </submittedName>
</protein>
<keyword evidence="1" id="KW-0472">Membrane</keyword>
<evidence type="ECO:0000313" key="2">
    <source>
        <dbReference type="EMBL" id="VDL22172.1"/>
    </source>
</evidence>
<evidence type="ECO:0000313" key="6">
    <source>
        <dbReference type="WBParaSite" id="HDID_0000278901-mRNA-1"/>
    </source>
</evidence>
<reference evidence="2 4" key="2">
    <citation type="submission" date="2018-11" db="EMBL/GenBank/DDBJ databases">
        <authorList>
            <consortium name="Pathogen Informatics"/>
        </authorList>
    </citation>
    <scope>NUCLEOTIDE SEQUENCE [LARGE SCALE GENOMIC DNA]</scope>
</reference>
<evidence type="ECO:0000313" key="5">
    <source>
        <dbReference type="Proteomes" id="UP000321570"/>
    </source>
</evidence>
<evidence type="ECO:0000256" key="1">
    <source>
        <dbReference type="SAM" id="Phobius"/>
    </source>
</evidence>
<organism evidence="6">
    <name type="scientific">Hymenolepis diminuta</name>
    <name type="common">Rat tapeworm</name>
    <dbReference type="NCBI Taxonomy" id="6216"/>
    <lineage>
        <taxon>Eukaryota</taxon>
        <taxon>Metazoa</taxon>
        <taxon>Spiralia</taxon>
        <taxon>Lophotrochozoa</taxon>
        <taxon>Platyhelminthes</taxon>
        <taxon>Cestoda</taxon>
        <taxon>Eucestoda</taxon>
        <taxon>Cyclophyllidea</taxon>
        <taxon>Hymenolepididae</taxon>
        <taxon>Hymenolepis</taxon>
    </lineage>
</organism>
<name>A0A158QDD0_HYMDI</name>
<gene>
    <name evidence="2" type="ORF">HDID_LOCUS2787</name>
    <name evidence="3" type="ORF">WMSIL1_LOCUS3796</name>
</gene>
<accession>A0A158QDD0</accession>
<keyword evidence="1" id="KW-1133">Transmembrane helix</keyword>
<reference evidence="6" key="1">
    <citation type="submission" date="2016-04" db="UniProtKB">
        <authorList>
            <consortium name="WormBaseParasite"/>
        </authorList>
    </citation>
    <scope>IDENTIFICATION</scope>
</reference>
<sequence length="363" mass="39046">MSWPYTWCEWTEWSVCSVEPCYPGPRELRRLKYPAVSHPPRDVAMREFCLNSTDLPITALHWPEIEGTFSPEPIKPTHMRIRKCDCTRKAFGLLGRLFFSCKKNDDQVECHTCFKADSTVYTHVAGGGALLSCGQLAEIRNAEVVANAAANSNRFYAILGGALGTAAFLVLVFCCVRFFLVSASSSSSSRRRSARRAAENAAAGGGIGQGLVDDGDPALRRSGVGLPYPHFLNSELPPAYKDVVAMTVVLPIDPGNPPTIQTDGTASGRLLPPTMPSLPNSVPQMQSPPPSMIPMSPASAPLEIGEKTINDDNEASDDPPPPSYQEVIAFSPSAADMHQRIMAASIETAGSIQGAQERQSPSA</sequence>
<dbReference type="OrthoDB" id="6276435at2759"/>
<feature type="transmembrane region" description="Helical" evidence="1">
    <location>
        <begin position="155"/>
        <end position="180"/>
    </location>
</feature>
<dbReference type="EMBL" id="CABIJS010000111">
    <property type="protein sequence ID" value="VUZ43579.1"/>
    <property type="molecule type" value="Genomic_DNA"/>
</dbReference>
<keyword evidence="5" id="KW-1185">Reference proteome</keyword>
<dbReference type="Proteomes" id="UP000321570">
    <property type="component" value="Unassembled WGS sequence"/>
</dbReference>
<dbReference type="Proteomes" id="UP000274504">
    <property type="component" value="Unassembled WGS sequence"/>
</dbReference>
<keyword evidence="1" id="KW-0812">Transmembrane</keyword>